<protein>
    <submittedName>
        <fullName evidence="2">Uncharacterized protein</fullName>
    </submittedName>
</protein>
<gene>
    <name evidence="2" type="ORF">B0I36DRAFT_319259</name>
</gene>
<feature type="compositionally biased region" description="Polar residues" evidence="1">
    <location>
        <begin position="39"/>
        <end position="51"/>
    </location>
</feature>
<feature type="compositionally biased region" description="Basic residues" evidence="1">
    <location>
        <begin position="53"/>
        <end position="62"/>
    </location>
</feature>
<dbReference type="EMBL" id="JAGTJQ010000003">
    <property type="protein sequence ID" value="KAH7035875.1"/>
    <property type="molecule type" value="Genomic_DNA"/>
</dbReference>
<evidence type="ECO:0000313" key="3">
    <source>
        <dbReference type="Proteomes" id="UP000756346"/>
    </source>
</evidence>
<dbReference type="AlphaFoldDB" id="A0A9P8YDE3"/>
<name>A0A9P8YDE3_9PEZI</name>
<dbReference type="RefSeq" id="XP_046015968.1">
    <property type="nucleotide sequence ID" value="XM_046153385.1"/>
</dbReference>
<comment type="caution">
    <text evidence="2">The sequence shown here is derived from an EMBL/GenBank/DDBJ whole genome shotgun (WGS) entry which is preliminary data.</text>
</comment>
<keyword evidence="3" id="KW-1185">Reference proteome</keyword>
<organism evidence="2 3">
    <name type="scientific">Microdochium trichocladiopsis</name>
    <dbReference type="NCBI Taxonomy" id="1682393"/>
    <lineage>
        <taxon>Eukaryota</taxon>
        <taxon>Fungi</taxon>
        <taxon>Dikarya</taxon>
        <taxon>Ascomycota</taxon>
        <taxon>Pezizomycotina</taxon>
        <taxon>Sordariomycetes</taxon>
        <taxon>Xylariomycetidae</taxon>
        <taxon>Xylariales</taxon>
        <taxon>Microdochiaceae</taxon>
        <taxon>Microdochium</taxon>
    </lineage>
</organism>
<reference evidence="2" key="1">
    <citation type="journal article" date="2021" name="Nat. Commun.">
        <title>Genetic determinants of endophytism in the Arabidopsis root mycobiome.</title>
        <authorList>
            <person name="Mesny F."/>
            <person name="Miyauchi S."/>
            <person name="Thiergart T."/>
            <person name="Pickel B."/>
            <person name="Atanasova L."/>
            <person name="Karlsson M."/>
            <person name="Huettel B."/>
            <person name="Barry K.W."/>
            <person name="Haridas S."/>
            <person name="Chen C."/>
            <person name="Bauer D."/>
            <person name="Andreopoulos W."/>
            <person name="Pangilinan J."/>
            <person name="LaButti K."/>
            <person name="Riley R."/>
            <person name="Lipzen A."/>
            <person name="Clum A."/>
            <person name="Drula E."/>
            <person name="Henrissat B."/>
            <person name="Kohler A."/>
            <person name="Grigoriev I.V."/>
            <person name="Martin F.M."/>
            <person name="Hacquard S."/>
        </authorList>
    </citation>
    <scope>NUCLEOTIDE SEQUENCE</scope>
    <source>
        <strain evidence="2">MPI-CAGE-CH-0230</strain>
    </source>
</reference>
<evidence type="ECO:0000256" key="1">
    <source>
        <dbReference type="SAM" id="MobiDB-lite"/>
    </source>
</evidence>
<feature type="region of interest" description="Disordered" evidence="1">
    <location>
        <begin position="36"/>
        <end position="62"/>
    </location>
</feature>
<evidence type="ECO:0000313" key="2">
    <source>
        <dbReference type="EMBL" id="KAH7035875.1"/>
    </source>
</evidence>
<sequence>MPTVTDCHGAAEASGRVWWPALSDRTLASKVGAYVNLPGTGSNSPLTSSPRPSIHRGRYVTP</sequence>
<dbReference type="GeneID" id="70182931"/>
<proteinExistence type="predicted"/>
<accession>A0A9P8YDE3</accession>
<dbReference type="Proteomes" id="UP000756346">
    <property type="component" value="Unassembled WGS sequence"/>
</dbReference>